<keyword evidence="4" id="KW-1185">Reference proteome</keyword>
<dbReference type="InterPro" id="IPR025507">
    <property type="entry name" value="DUF4394"/>
</dbReference>
<accession>A0A4R7W6Y8</accession>
<comment type="caution">
    <text evidence="3">The sequence shown here is derived from an EMBL/GenBank/DDBJ whole genome shotgun (WGS) entry which is preliminary data.</text>
</comment>
<proteinExistence type="predicted"/>
<evidence type="ECO:0000259" key="2">
    <source>
        <dbReference type="Pfam" id="PF14339"/>
    </source>
</evidence>
<dbReference type="Proteomes" id="UP000294927">
    <property type="component" value="Unassembled WGS sequence"/>
</dbReference>
<feature type="domain" description="DUF4394" evidence="2">
    <location>
        <begin position="49"/>
        <end position="279"/>
    </location>
</feature>
<organism evidence="3 4">
    <name type="scientific">Actinophytocola oryzae</name>
    <dbReference type="NCBI Taxonomy" id="502181"/>
    <lineage>
        <taxon>Bacteria</taxon>
        <taxon>Bacillati</taxon>
        <taxon>Actinomycetota</taxon>
        <taxon>Actinomycetes</taxon>
        <taxon>Pseudonocardiales</taxon>
        <taxon>Pseudonocardiaceae</taxon>
    </lineage>
</organism>
<keyword evidence="1" id="KW-0732">Signal</keyword>
<dbReference type="OrthoDB" id="531718at2"/>
<evidence type="ECO:0000256" key="1">
    <source>
        <dbReference type="SAM" id="SignalP"/>
    </source>
</evidence>
<protein>
    <submittedName>
        <fullName evidence="3">Uncharacterized protein DUF4394</fullName>
    </submittedName>
</protein>
<dbReference type="Pfam" id="PF14339">
    <property type="entry name" value="DUF4394"/>
    <property type="match status" value="1"/>
</dbReference>
<evidence type="ECO:0000313" key="3">
    <source>
        <dbReference type="EMBL" id="TDV57799.1"/>
    </source>
</evidence>
<feature type="chain" id="PRO_5021023281" evidence="1">
    <location>
        <begin position="33"/>
        <end position="286"/>
    </location>
</feature>
<gene>
    <name evidence="3" type="ORF">CLV71_101672</name>
</gene>
<dbReference type="RefSeq" id="WP_133901024.1">
    <property type="nucleotide sequence ID" value="NZ_SOCP01000001.1"/>
</dbReference>
<sequence>MTSRIKKGIIAAVTAVGAAAALTIGTAGSSTATTPSVQAVGITQDGTLMAAFYTNTPQVLDWVQVIQGLSGDVTAVGIDWRVQNRTLYLVGDKGGIYTVAVPTTPGQPVVARKVSQLTVPLYGTSFGVDFNPAADRLRVISDNGQNLRHNLNDNTTVEDSTLNNNGSPARGVTGAAYTNNDLNADTATTLFDVNTLLDQVVIQSPPNAGSLAATGALTVDAGLHAGFDIYSDTVNGKTVANFGFAALVTPDNKANLYDVNLLTGTVTRIGTFPLSITSIAIPLDNN</sequence>
<dbReference type="EMBL" id="SOCP01000001">
    <property type="protein sequence ID" value="TDV57799.1"/>
    <property type="molecule type" value="Genomic_DNA"/>
</dbReference>
<evidence type="ECO:0000313" key="4">
    <source>
        <dbReference type="Proteomes" id="UP000294927"/>
    </source>
</evidence>
<name>A0A4R7W6Y8_9PSEU</name>
<dbReference type="SUPFAM" id="SSF50960">
    <property type="entry name" value="TolB, C-terminal domain"/>
    <property type="match status" value="1"/>
</dbReference>
<feature type="signal peptide" evidence="1">
    <location>
        <begin position="1"/>
        <end position="32"/>
    </location>
</feature>
<reference evidence="3 4" key="1">
    <citation type="submission" date="2019-03" db="EMBL/GenBank/DDBJ databases">
        <title>Genomic Encyclopedia of Archaeal and Bacterial Type Strains, Phase II (KMG-II): from individual species to whole genera.</title>
        <authorList>
            <person name="Goeker M."/>
        </authorList>
    </citation>
    <scope>NUCLEOTIDE SEQUENCE [LARGE SCALE GENOMIC DNA]</scope>
    <source>
        <strain evidence="3 4">DSM 45499</strain>
    </source>
</reference>
<dbReference type="AlphaFoldDB" id="A0A4R7W6Y8"/>